<dbReference type="PROSITE" id="PS51094">
    <property type="entry name" value="PTS_EIIA_TYPE_2"/>
    <property type="match status" value="1"/>
</dbReference>
<dbReference type="Pfam" id="PF00359">
    <property type="entry name" value="PTS_EIIA_2"/>
    <property type="match status" value="1"/>
</dbReference>
<evidence type="ECO:0000313" key="5">
    <source>
        <dbReference type="Proteomes" id="UP000014107"/>
    </source>
</evidence>
<evidence type="ECO:0000313" key="4">
    <source>
        <dbReference type="Proteomes" id="UP000014104"/>
    </source>
</evidence>
<dbReference type="Proteomes" id="UP000014104">
    <property type="component" value="Unassembled WGS sequence"/>
</dbReference>
<dbReference type="RefSeq" id="WP_016181920.1">
    <property type="nucleotide sequence ID" value="NZ_KE136368.1"/>
</dbReference>
<sequence length="160" mass="17859">MTESLTNIESLTNEKNIFVNMEVADFPELIHKIAQPLIEDQDVVVEFPTQVIKREEGFSTGLPTEPIGVAIPHTDAKYVKNNRVTIATLKNPIKMEVMGGMDDEKIDVSIVFLLALGQSNKQLNILKKLMGILPDAELLKKIKNGTKEEIYQLAKDEIGL</sequence>
<keyword evidence="4" id="KW-1185">Reference proteome</keyword>
<dbReference type="AlphaFoldDB" id="A0AAV3J1U1"/>
<name>A0AAV3J1U1_ENTAV</name>
<evidence type="ECO:0000313" key="3">
    <source>
        <dbReference type="EMBL" id="EOU19795.1"/>
    </source>
</evidence>
<gene>
    <name evidence="3" type="ORF">I570_03077</name>
    <name evidence="2" type="ORF">OMU_04175</name>
</gene>
<dbReference type="EMBL" id="AHYV01000044">
    <property type="protein sequence ID" value="EOT39441.1"/>
    <property type="molecule type" value="Genomic_DNA"/>
</dbReference>
<comment type="caution">
    <text evidence="3">The sequence shown here is derived from an EMBL/GenBank/DDBJ whole genome shotgun (WGS) entry which is preliminary data.</text>
</comment>
<organism evidence="3 5">
    <name type="scientific">Enterococcus avium ATCC 14025</name>
    <dbReference type="NCBI Taxonomy" id="1140002"/>
    <lineage>
        <taxon>Bacteria</taxon>
        <taxon>Bacillati</taxon>
        <taxon>Bacillota</taxon>
        <taxon>Bacilli</taxon>
        <taxon>Lactobacillales</taxon>
        <taxon>Enterococcaceae</taxon>
        <taxon>Enterococcus</taxon>
    </lineage>
</organism>
<dbReference type="EMBL" id="ASWL01000005">
    <property type="protein sequence ID" value="EOU19795.1"/>
    <property type="molecule type" value="Genomic_DNA"/>
</dbReference>
<proteinExistence type="predicted"/>
<protein>
    <recommendedName>
        <fullName evidence="1">PTS EIIA type-2 domain-containing protein</fullName>
    </recommendedName>
</protein>
<dbReference type="InterPro" id="IPR002178">
    <property type="entry name" value="PTS_EIIA_type-2_dom"/>
</dbReference>
<dbReference type="InterPro" id="IPR051541">
    <property type="entry name" value="PTS_SugarTrans_NitroReg"/>
</dbReference>
<feature type="domain" description="PTS EIIA type-2" evidence="1">
    <location>
        <begin position="10"/>
        <end position="157"/>
    </location>
</feature>
<dbReference type="Proteomes" id="UP000014107">
    <property type="component" value="Unassembled WGS sequence"/>
</dbReference>
<dbReference type="PANTHER" id="PTHR47738">
    <property type="entry name" value="PTS SYSTEM FRUCTOSE-LIKE EIIA COMPONENT-RELATED"/>
    <property type="match status" value="1"/>
</dbReference>
<reference evidence="2 4" key="1">
    <citation type="submission" date="2013-03" db="EMBL/GenBank/DDBJ databases">
        <title>The Genome Sequence of Enterococcus avium ATCC_14025 (Illumina only assembly).</title>
        <authorList>
            <consortium name="The Broad Institute Genomics Platform"/>
            <consortium name="The Broad Institute Genome Sequencing Center for Infectious Disease"/>
            <person name="Earl A."/>
            <person name="Russ C."/>
            <person name="Gilmore M."/>
            <person name="Surin D."/>
            <person name="Walker B."/>
            <person name="Young S."/>
            <person name="Zeng Q."/>
            <person name="Gargeya S."/>
            <person name="Fitzgerald M."/>
            <person name="Haas B."/>
            <person name="Abouelleil A."/>
            <person name="Allen A.W."/>
            <person name="Alvarado L."/>
            <person name="Arachchi H.M."/>
            <person name="Berlin A.M."/>
            <person name="Chapman S.B."/>
            <person name="Gainer-Dewar J."/>
            <person name="Goldberg J."/>
            <person name="Griggs A."/>
            <person name="Gujja S."/>
            <person name="Hansen M."/>
            <person name="Howarth C."/>
            <person name="Imamovic A."/>
            <person name="Ireland A."/>
            <person name="Larimer J."/>
            <person name="McCowan C."/>
            <person name="Murphy C."/>
            <person name="Pearson M."/>
            <person name="Poon T.W."/>
            <person name="Priest M."/>
            <person name="Roberts A."/>
            <person name="Saif S."/>
            <person name="Shea T."/>
            <person name="Sisk P."/>
            <person name="Sykes S."/>
            <person name="Wortman J."/>
            <person name="Nusbaum C."/>
            <person name="Birren B."/>
        </authorList>
    </citation>
    <scope>NUCLEOTIDE SEQUENCE [LARGE SCALE GENOMIC DNA]</scope>
    <source>
        <strain evidence="2 4">ATCC 14025</strain>
    </source>
</reference>
<evidence type="ECO:0000313" key="2">
    <source>
        <dbReference type="EMBL" id="EOT39441.1"/>
    </source>
</evidence>
<reference evidence="3 5" key="2">
    <citation type="submission" date="2013-03" db="EMBL/GenBank/DDBJ databases">
        <title>The Genome Sequence of Enterococcus avium ATCC_14025 (PacBio/Illumina hybrid assembly).</title>
        <authorList>
            <consortium name="The Broad Institute Genomics Platform"/>
            <consortium name="The Broad Institute Genome Sequencing Center for Infectious Disease"/>
            <person name="Earl A."/>
            <person name="Russ C."/>
            <person name="Gilmore M."/>
            <person name="Surin D."/>
            <person name="Walker B."/>
            <person name="Young S."/>
            <person name="Zeng Q."/>
            <person name="Gargeya S."/>
            <person name="Fitzgerald M."/>
            <person name="Haas B."/>
            <person name="Abouelleil A."/>
            <person name="Allen A.W."/>
            <person name="Alvarado L."/>
            <person name="Arachchi H.M."/>
            <person name="Berlin A.M."/>
            <person name="Chapman S.B."/>
            <person name="Gainer-Dewar J."/>
            <person name="Goldberg J."/>
            <person name="Griggs A."/>
            <person name="Gujja S."/>
            <person name="Hansen M."/>
            <person name="Howarth C."/>
            <person name="Imamovic A."/>
            <person name="Ireland A."/>
            <person name="Larimer J."/>
            <person name="McCowan C."/>
            <person name="Murphy C."/>
            <person name="Pearson M."/>
            <person name="Poon T.W."/>
            <person name="Priest M."/>
            <person name="Roberts A."/>
            <person name="Saif S."/>
            <person name="Shea T."/>
            <person name="Sisk P."/>
            <person name="Sykes S."/>
            <person name="Wortman J."/>
            <person name="Nusbaum C."/>
            <person name="Birren B."/>
        </authorList>
    </citation>
    <scope>NUCLEOTIDE SEQUENCE [LARGE SCALE GENOMIC DNA]</scope>
    <source>
        <strain evidence="3 5">ATCC 14025</strain>
    </source>
</reference>
<dbReference type="Gene3D" id="3.40.930.10">
    <property type="entry name" value="Mannitol-specific EII, Chain A"/>
    <property type="match status" value="1"/>
</dbReference>
<dbReference type="CDD" id="cd00211">
    <property type="entry name" value="PTS_IIA_fru"/>
    <property type="match status" value="1"/>
</dbReference>
<dbReference type="SUPFAM" id="SSF55804">
    <property type="entry name" value="Phoshotransferase/anion transport protein"/>
    <property type="match status" value="1"/>
</dbReference>
<dbReference type="PANTHER" id="PTHR47738:SF3">
    <property type="entry name" value="PHOSPHOTRANSFERASE SYSTEM MANNITOL_FRUCTOSE-SPECIFIC IIA DOMAIN CONTAINING PROTEIN"/>
    <property type="match status" value="1"/>
</dbReference>
<dbReference type="InterPro" id="IPR016152">
    <property type="entry name" value="PTrfase/Anion_transptr"/>
</dbReference>
<accession>A0AAV3J1U1</accession>
<evidence type="ECO:0000259" key="1">
    <source>
        <dbReference type="PROSITE" id="PS51094"/>
    </source>
</evidence>